<dbReference type="PANTHER" id="PTHR42909">
    <property type="entry name" value="ZGC:136858"/>
    <property type="match status" value="1"/>
</dbReference>
<feature type="domain" description="Carbohydrate kinase PfkB" evidence="7">
    <location>
        <begin position="693"/>
        <end position="785"/>
    </location>
</feature>
<dbReference type="SUPFAM" id="SSF110581">
    <property type="entry name" value="Indigoidine synthase A-like"/>
    <property type="match status" value="1"/>
</dbReference>
<feature type="region of interest" description="Disordered" evidence="6">
    <location>
        <begin position="349"/>
        <end position="374"/>
    </location>
</feature>
<evidence type="ECO:0000313" key="9">
    <source>
        <dbReference type="Proteomes" id="UP000194127"/>
    </source>
</evidence>
<dbReference type="InterPro" id="IPR029056">
    <property type="entry name" value="Ribokinase-like"/>
</dbReference>
<dbReference type="GO" id="GO:0016798">
    <property type="term" value="F:hydrolase activity, acting on glycosyl bonds"/>
    <property type="evidence" value="ECO:0007669"/>
    <property type="project" value="UniProtKB-KW"/>
</dbReference>
<keyword evidence="1" id="KW-0479">Metal-binding</keyword>
<dbReference type="GO" id="GO:0005737">
    <property type="term" value="C:cytoplasm"/>
    <property type="evidence" value="ECO:0007669"/>
    <property type="project" value="TreeGrafter"/>
</dbReference>
<dbReference type="HAMAP" id="MF_01876">
    <property type="entry name" value="PsiMP_glycosidase"/>
    <property type="match status" value="1"/>
</dbReference>
<dbReference type="InterPro" id="IPR022830">
    <property type="entry name" value="Indigdn_synthA-like"/>
</dbReference>
<evidence type="ECO:0000259" key="7">
    <source>
        <dbReference type="Pfam" id="PF00294"/>
    </source>
</evidence>
<evidence type="ECO:0000256" key="5">
    <source>
        <dbReference type="ARBA" id="ARBA00023295"/>
    </source>
</evidence>
<dbReference type="Pfam" id="PF00294">
    <property type="entry name" value="PfkB"/>
    <property type="match status" value="2"/>
</dbReference>
<evidence type="ECO:0000256" key="1">
    <source>
        <dbReference type="ARBA" id="ARBA00022723"/>
    </source>
</evidence>
<dbReference type="InterPro" id="IPR011611">
    <property type="entry name" value="PfkB_dom"/>
</dbReference>
<dbReference type="STRING" id="670580.A0A1X6NFV1"/>
<dbReference type="GO" id="GO:0046872">
    <property type="term" value="F:metal ion binding"/>
    <property type="evidence" value="ECO:0007669"/>
    <property type="project" value="UniProtKB-KW"/>
</dbReference>
<dbReference type="InterPro" id="IPR007342">
    <property type="entry name" value="PsuG"/>
</dbReference>
<proteinExistence type="inferred from homology"/>
<evidence type="ECO:0000256" key="4">
    <source>
        <dbReference type="ARBA" id="ARBA00023239"/>
    </source>
</evidence>
<name>A0A1X6NFV1_9APHY</name>
<dbReference type="EMBL" id="KZ110591">
    <property type="protein sequence ID" value="OSX67515.1"/>
    <property type="molecule type" value="Genomic_DNA"/>
</dbReference>
<keyword evidence="9" id="KW-1185">Reference proteome</keyword>
<protein>
    <recommendedName>
        <fullName evidence="7">Carbohydrate kinase PfkB domain-containing protein</fullName>
    </recommendedName>
</protein>
<dbReference type="GeneID" id="36333365"/>
<evidence type="ECO:0000313" key="8">
    <source>
        <dbReference type="EMBL" id="OSX67515.1"/>
    </source>
</evidence>
<evidence type="ECO:0000256" key="6">
    <source>
        <dbReference type="SAM" id="MobiDB-lite"/>
    </source>
</evidence>
<organism evidence="8 9">
    <name type="scientific">Postia placenta MAD-698-R-SB12</name>
    <dbReference type="NCBI Taxonomy" id="670580"/>
    <lineage>
        <taxon>Eukaryota</taxon>
        <taxon>Fungi</taxon>
        <taxon>Dikarya</taxon>
        <taxon>Basidiomycota</taxon>
        <taxon>Agaricomycotina</taxon>
        <taxon>Agaricomycetes</taxon>
        <taxon>Polyporales</taxon>
        <taxon>Adustoporiaceae</taxon>
        <taxon>Rhodonia</taxon>
    </lineage>
</organism>
<dbReference type="Gene3D" id="3.40.1190.20">
    <property type="match status" value="1"/>
</dbReference>
<evidence type="ECO:0000256" key="3">
    <source>
        <dbReference type="ARBA" id="ARBA00023211"/>
    </source>
</evidence>
<keyword evidence="4" id="KW-0456">Lyase</keyword>
<gene>
    <name evidence="8" type="ORF">POSPLADRAFT_1176363</name>
</gene>
<evidence type="ECO:0000256" key="2">
    <source>
        <dbReference type="ARBA" id="ARBA00022801"/>
    </source>
</evidence>
<dbReference type="Gene3D" id="3.40.1790.10">
    <property type="entry name" value="Indigoidine synthase domain"/>
    <property type="match status" value="1"/>
</dbReference>
<dbReference type="RefSeq" id="XP_024344309.1">
    <property type="nucleotide sequence ID" value="XM_024488416.1"/>
</dbReference>
<sequence>MPLLCTTIRGTSLHGRHLKRFLSALPDSLRIHGPIDVHPEVQDALANKKPIVALETTIVTHGMPYPVNLKTAQSVESNVRKAGAIPATIGIIGGRVKIGLEPRELGYLADVENNLAVVKVSRRDIGPAIALKRDGGTTCSATLIFAALAGIKVFATGGLGGVHRGGEISMDVSADLHELTRCPVALVSAGVKSILDIGRTLEYLETLGVPVISYGPTEDFPAFYSRHSGFKSPWRVEDPISAAKVLYHQSQLGMTNGALFGVPIPERYQEVGEELQRHVEQAVKEAEENGVSRRGKEATPWLLRRVGELTAGRSLTSNVALIENTALVGGQIAVAYADLQHDRSEITRIALPRSPAPQRPSTESAHNISSAEATDAEALSPAKLVIIGSAAVDITAQAASGNESDSVSGSHTTVPGTVSLNLGGVGRNVAEAAHRTLSSRLGRDSDASILISPIGHDSFGRLLENEMQRTRMRTDGLIHMDSVRTAICNMVLDKAGGLTGGVADMDVTRALDRETALRLLRKHQASLVAVDGNLSEETLTSVVSHCRENSIPVFFEPTSVVKSLNIFPAVAASLPHVDSNHSPIAYVAPNTLELMQMYQEAVAGPGELTSHSHWWTVVEAMSLGSVFRMDLEQLARLNACDHDPSKGTLSFLIDQGIAQMAIHLLPFFQHIIIKCGDRGVVTVFRVSGKSMETSAWMQERSNVRRRYVVGHGKSGTAVVQHFPAVRLAKEQIVNVTGAGDTLVGSMLAGLLHNPTAFEDPSTLVDLISKAQDAAVLTLQSPCAVSPALST</sequence>
<keyword evidence="5" id="KW-0326">Glycosidase</keyword>
<feature type="domain" description="Carbohydrate kinase PfkB" evidence="7">
    <location>
        <begin position="383"/>
        <end position="559"/>
    </location>
</feature>
<dbReference type="PANTHER" id="PTHR42909:SF1">
    <property type="entry name" value="CARBOHYDRATE KINASE PFKB DOMAIN-CONTAINING PROTEIN"/>
    <property type="match status" value="1"/>
</dbReference>
<dbReference type="GO" id="GO:0004730">
    <property type="term" value="F:pseudouridylate synthase activity"/>
    <property type="evidence" value="ECO:0007669"/>
    <property type="project" value="InterPro"/>
</dbReference>
<dbReference type="AlphaFoldDB" id="A0A1X6NFV1"/>
<dbReference type="Pfam" id="PF04227">
    <property type="entry name" value="Indigoidine_A"/>
    <property type="match status" value="1"/>
</dbReference>
<feature type="compositionally biased region" description="Polar residues" evidence="6">
    <location>
        <begin position="359"/>
        <end position="372"/>
    </location>
</feature>
<accession>A0A1X6NFV1</accession>
<dbReference type="OrthoDB" id="198885at2759"/>
<keyword evidence="2" id="KW-0378">Hydrolase</keyword>
<keyword evidence="3" id="KW-0464">Manganese</keyword>
<dbReference type="Proteomes" id="UP000194127">
    <property type="component" value="Unassembled WGS sequence"/>
</dbReference>
<reference evidence="8 9" key="1">
    <citation type="submission" date="2017-04" db="EMBL/GenBank/DDBJ databases">
        <title>Genome Sequence of the Model Brown-Rot Fungus Postia placenta SB12.</title>
        <authorList>
            <consortium name="DOE Joint Genome Institute"/>
            <person name="Gaskell J."/>
            <person name="Kersten P."/>
            <person name="Larrondo L.F."/>
            <person name="Canessa P."/>
            <person name="Martinez D."/>
            <person name="Hibbett D."/>
            <person name="Schmoll M."/>
            <person name="Kubicek C.P."/>
            <person name="Martinez A.T."/>
            <person name="Yadav J."/>
            <person name="Master E."/>
            <person name="Magnuson J.K."/>
            <person name="James T."/>
            <person name="Yaver D."/>
            <person name="Berka R."/>
            <person name="Labutti K."/>
            <person name="Lipzen A."/>
            <person name="Aerts A."/>
            <person name="Barry K."/>
            <person name="Henrissat B."/>
            <person name="Blanchette R."/>
            <person name="Grigoriev I."/>
            <person name="Cullen D."/>
        </authorList>
    </citation>
    <scope>NUCLEOTIDE SEQUENCE [LARGE SCALE GENOMIC DNA]</scope>
    <source>
        <strain evidence="8 9">MAD-698-R-SB12</strain>
    </source>
</reference>
<dbReference type="SUPFAM" id="SSF53613">
    <property type="entry name" value="Ribokinase-like"/>
    <property type="match status" value="1"/>
</dbReference>